<evidence type="ECO:0000313" key="4">
    <source>
        <dbReference type="EMBL" id="PTL71232.1"/>
    </source>
</evidence>
<accession>A0A2T4UNY1</accession>
<sequence>MEYRSDEYGGAMKVMLLMRSDGSYAGGDAAEDYAAWADYEASLKADGVFVESAQFADAAGGTSVGTDLAKADQEGGASSPSQMEGHSTLVGYYVLDCPDRDDALPYARRAPLYGSVEVYELAQH</sequence>
<evidence type="ECO:0000313" key="3">
    <source>
        <dbReference type="EMBL" id="PTL71229.1"/>
    </source>
</evidence>
<comment type="similarity">
    <text evidence="1">Belongs to the YciI family.</text>
</comment>
<proteinExistence type="inferred from homology"/>
<dbReference type="EMBL" id="PZPL01000002">
    <property type="protein sequence ID" value="PTL71232.1"/>
    <property type="molecule type" value="Genomic_DNA"/>
</dbReference>
<protein>
    <recommendedName>
        <fullName evidence="2">YCII-related domain-containing protein</fullName>
    </recommendedName>
</protein>
<comment type="caution">
    <text evidence="4">The sequence shown here is derived from an EMBL/GenBank/DDBJ whole genome shotgun (WGS) entry which is preliminary data.</text>
</comment>
<dbReference type="Gene3D" id="3.30.70.1060">
    <property type="entry name" value="Dimeric alpha+beta barrel"/>
    <property type="match status" value="1"/>
</dbReference>
<dbReference type="InterPro" id="IPR011008">
    <property type="entry name" value="Dimeric_a/b-barrel"/>
</dbReference>
<feature type="domain" description="YCII-related" evidence="2">
    <location>
        <begin position="12"/>
        <end position="120"/>
    </location>
</feature>
<evidence type="ECO:0000313" key="5">
    <source>
        <dbReference type="Proteomes" id="UP000241085"/>
    </source>
</evidence>
<dbReference type="EMBL" id="PZPL01000002">
    <property type="protein sequence ID" value="PTL71229.1"/>
    <property type="molecule type" value="Genomic_DNA"/>
</dbReference>
<dbReference type="InterPro" id="IPR005545">
    <property type="entry name" value="YCII"/>
</dbReference>
<dbReference type="SUPFAM" id="SSF54909">
    <property type="entry name" value="Dimeric alpha+beta barrel"/>
    <property type="match status" value="1"/>
</dbReference>
<dbReference type="Proteomes" id="UP000241085">
    <property type="component" value="Unassembled WGS sequence"/>
</dbReference>
<keyword evidence="5" id="KW-1185">Reference proteome</keyword>
<organism evidence="4 5">
    <name type="scientific">Rathayibacter caricis DSM 15933</name>
    <dbReference type="NCBI Taxonomy" id="1328867"/>
    <lineage>
        <taxon>Bacteria</taxon>
        <taxon>Bacillati</taxon>
        <taxon>Actinomycetota</taxon>
        <taxon>Actinomycetes</taxon>
        <taxon>Micrococcales</taxon>
        <taxon>Microbacteriaceae</taxon>
        <taxon>Rathayibacter</taxon>
    </lineage>
</organism>
<gene>
    <name evidence="3" type="ORF">C1I63_18490</name>
    <name evidence="4" type="ORF">C1I63_18505</name>
</gene>
<evidence type="ECO:0000259" key="2">
    <source>
        <dbReference type="Pfam" id="PF03795"/>
    </source>
</evidence>
<dbReference type="Pfam" id="PF03795">
    <property type="entry name" value="YCII"/>
    <property type="match status" value="1"/>
</dbReference>
<name>A0A2T4UNY1_9MICO</name>
<reference evidence="4 5" key="1">
    <citation type="submission" date="2018-03" db="EMBL/GenBank/DDBJ databases">
        <title>Bacteriophage NCPPB3778 and a type I-E CRISPR drive the evolution of the US Biological Select Agent, Rathayibacter toxicus.</title>
        <authorList>
            <person name="Davis E.W.II."/>
            <person name="Tabima J.F."/>
            <person name="Weisberg A.J."/>
            <person name="Dantas Lopes L."/>
            <person name="Wiseman M.S."/>
            <person name="Wiseman M.S."/>
            <person name="Pupko T."/>
            <person name="Belcher M.S."/>
            <person name="Sechler A.J."/>
            <person name="Tancos M.A."/>
            <person name="Schroeder B.K."/>
            <person name="Murray T.D."/>
            <person name="Luster D.G."/>
            <person name="Schneider W.L."/>
            <person name="Rogers E."/>
            <person name="Andreote F.D."/>
            <person name="Grunwald N.J."/>
            <person name="Putnam M.L."/>
            <person name="Chang J.H."/>
        </authorList>
    </citation>
    <scope>NUCLEOTIDE SEQUENCE [LARGE SCALE GENOMIC DNA]</scope>
    <source>
        <strain evidence="4 5">DSM 15933</strain>
    </source>
</reference>
<dbReference type="AlphaFoldDB" id="A0A2T4UNY1"/>
<evidence type="ECO:0000256" key="1">
    <source>
        <dbReference type="ARBA" id="ARBA00007689"/>
    </source>
</evidence>